<proteinExistence type="predicted"/>
<dbReference type="Proteomes" id="UP001066276">
    <property type="component" value="Chromosome 2_1"/>
</dbReference>
<comment type="caution">
    <text evidence="1">The sequence shown here is derived from an EMBL/GenBank/DDBJ whole genome shotgun (WGS) entry which is preliminary data.</text>
</comment>
<dbReference type="EMBL" id="JANPWB010000003">
    <property type="protein sequence ID" value="KAJ1197853.1"/>
    <property type="molecule type" value="Genomic_DNA"/>
</dbReference>
<reference evidence="1" key="1">
    <citation type="journal article" date="2022" name="bioRxiv">
        <title>Sequencing and chromosome-scale assembly of the giantPleurodeles waltlgenome.</title>
        <authorList>
            <person name="Brown T."/>
            <person name="Elewa A."/>
            <person name="Iarovenko S."/>
            <person name="Subramanian E."/>
            <person name="Araus A.J."/>
            <person name="Petzold A."/>
            <person name="Susuki M."/>
            <person name="Suzuki K.-i.T."/>
            <person name="Hayashi T."/>
            <person name="Toyoda A."/>
            <person name="Oliveira C."/>
            <person name="Osipova E."/>
            <person name="Leigh N.D."/>
            <person name="Simon A."/>
            <person name="Yun M.H."/>
        </authorList>
    </citation>
    <scope>NUCLEOTIDE SEQUENCE</scope>
    <source>
        <strain evidence="1">20211129_DDA</strain>
        <tissue evidence="1">Liver</tissue>
    </source>
</reference>
<sequence>MPGASPAPVALRAAPGQIRQAVTVEGHRFGPPPRAAYERQFNKLVRVGVGKAAGEPTLGSARFSLA</sequence>
<name>A0AAV7V8I4_PLEWA</name>
<evidence type="ECO:0000313" key="1">
    <source>
        <dbReference type="EMBL" id="KAJ1197853.1"/>
    </source>
</evidence>
<keyword evidence="2" id="KW-1185">Reference proteome</keyword>
<evidence type="ECO:0000313" key="2">
    <source>
        <dbReference type="Proteomes" id="UP001066276"/>
    </source>
</evidence>
<organism evidence="1 2">
    <name type="scientific">Pleurodeles waltl</name>
    <name type="common">Iberian ribbed newt</name>
    <dbReference type="NCBI Taxonomy" id="8319"/>
    <lineage>
        <taxon>Eukaryota</taxon>
        <taxon>Metazoa</taxon>
        <taxon>Chordata</taxon>
        <taxon>Craniata</taxon>
        <taxon>Vertebrata</taxon>
        <taxon>Euteleostomi</taxon>
        <taxon>Amphibia</taxon>
        <taxon>Batrachia</taxon>
        <taxon>Caudata</taxon>
        <taxon>Salamandroidea</taxon>
        <taxon>Salamandridae</taxon>
        <taxon>Pleurodelinae</taxon>
        <taxon>Pleurodeles</taxon>
    </lineage>
</organism>
<protein>
    <submittedName>
        <fullName evidence="1">Uncharacterized protein</fullName>
    </submittedName>
</protein>
<accession>A0AAV7V8I4</accession>
<dbReference type="AlphaFoldDB" id="A0AAV7V8I4"/>
<gene>
    <name evidence="1" type="ORF">NDU88_001698</name>
</gene>